<proteinExistence type="predicted"/>
<gene>
    <name evidence="1" type="ORF">LTRI10_LOCUS6603</name>
</gene>
<protein>
    <submittedName>
        <fullName evidence="1">Uncharacterized protein</fullName>
    </submittedName>
</protein>
<dbReference type="AlphaFoldDB" id="A0AAV2CRA5"/>
<evidence type="ECO:0000313" key="1">
    <source>
        <dbReference type="EMBL" id="CAL1359094.1"/>
    </source>
</evidence>
<organism evidence="1 2">
    <name type="scientific">Linum trigynum</name>
    <dbReference type="NCBI Taxonomy" id="586398"/>
    <lineage>
        <taxon>Eukaryota</taxon>
        <taxon>Viridiplantae</taxon>
        <taxon>Streptophyta</taxon>
        <taxon>Embryophyta</taxon>
        <taxon>Tracheophyta</taxon>
        <taxon>Spermatophyta</taxon>
        <taxon>Magnoliopsida</taxon>
        <taxon>eudicotyledons</taxon>
        <taxon>Gunneridae</taxon>
        <taxon>Pentapetalae</taxon>
        <taxon>rosids</taxon>
        <taxon>fabids</taxon>
        <taxon>Malpighiales</taxon>
        <taxon>Linaceae</taxon>
        <taxon>Linum</taxon>
    </lineage>
</organism>
<evidence type="ECO:0000313" key="2">
    <source>
        <dbReference type="Proteomes" id="UP001497516"/>
    </source>
</evidence>
<keyword evidence="2" id="KW-1185">Reference proteome</keyword>
<dbReference type="Proteomes" id="UP001497516">
    <property type="component" value="Chromosome 10"/>
</dbReference>
<dbReference type="EMBL" id="OZ034814">
    <property type="protein sequence ID" value="CAL1359094.1"/>
    <property type="molecule type" value="Genomic_DNA"/>
</dbReference>
<accession>A0AAV2CRA5</accession>
<sequence>MFEHPTASAIVKSSLPAYHLQLNRRVGDLEDHILAAETIHPVDNVHVDHLEPPQDNHNVAENIGNAGG</sequence>
<reference evidence="1 2" key="1">
    <citation type="submission" date="2024-04" db="EMBL/GenBank/DDBJ databases">
        <authorList>
            <person name="Fracassetti M."/>
        </authorList>
    </citation>
    <scope>NUCLEOTIDE SEQUENCE [LARGE SCALE GENOMIC DNA]</scope>
</reference>
<name>A0AAV2CRA5_9ROSI</name>